<dbReference type="Proteomes" id="UP001240447">
    <property type="component" value="Unassembled WGS sequence"/>
</dbReference>
<organism evidence="1 2">
    <name type="scientific">Nocardioides massiliensis</name>
    <dbReference type="NCBI Taxonomy" id="1325935"/>
    <lineage>
        <taxon>Bacteria</taxon>
        <taxon>Bacillati</taxon>
        <taxon>Actinomycetota</taxon>
        <taxon>Actinomycetes</taxon>
        <taxon>Propionibacteriales</taxon>
        <taxon>Nocardioidaceae</taxon>
        <taxon>Nocardioides</taxon>
    </lineage>
</organism>
<dbReference type="EMBL" id="JAUSQM010000001">
    <property type="protein sequence ID" value="MDP9824104.1"/>
    <property type="molecule type" value="Genomic_DNA"/>
</dbReference>
<protein>
    <submittedName>
        <fullName evidence="1">Bacteriocin biosynthesis cyclodehydratase domain-containing protein</fullName>
    </submittedName>
</protein>
<evidence type="ECO:0000313" key="1">
    <source>
        <dbReference type="EMBL" id="MDP9824104.1"/>
    </source>
</evidence>
<proteinExistence type="predicted"/>
<dbReference type="Gene3D" id="3.40.50.720">
    <property type="entry name" value="NAD(P)-binding Rossmann-like Domain"/>
    <property type="match status" value="1"/>
</dbReference>
<reference evidence="1 2" key="1">
    <citation type="submission" date="2023-07" db="EMBL/GenBank/DDBJ databases">
        <title>Sequencing the genomes of 1000 actinobacteria strains.</title>
        <authorList>
            <person name="Klenk H.-P."/>
        </authorList>
    </citation>
    <scope>NUCLEOTIDE SEQUENCE [LARGE SCALE GENOMIC DNA]</scope>
    <source>
        <strain evidence="1 2">GD13</strain>
    </source>
</reference>
<accession>A0ABT9NUK7</accession>
<dbReference type="RefSeq" id="WP_306825418.1">
    <property type="nucleotide sequence ID" value="NZ_JAUSQM010000001.1"/>
</dbReference>
<gene>
    <name evidence="1" type="ORF">J2S59_003913</name>
</gene>
<sequence>MATHVSGTPLLRPGARLLRRDAGHLQLGLDPDHAVVVPDTPEHRALLTAWNRGDLRELLATHPLGSRLTEAGLVVTLPDAPFARGDRYAAAARLLTGEASTGGVPPIVVESFGSEPGARLAARLTALLTDAGCPPQTDQEGKQGKEGKDAAPGLIVLAGVGQPTRTRLDPWARAGVPHLAVRLDEGVATVGPFVEPGRTACLRCVDAHHGDEDPRWPLLVEQRARLDGCDRPDGVPEPVDPALAAIAAGWAVRDVLAWTAGLRPSTWSATVRLGPEHPDLRTRAWARHPGCGCGWDLSATMTG</sequence>
<name>A0ABT9NUK7_9ACTN</name>
<keyword evidence="2" id="KW-1185">Reference proteome</keyword>
<evidence type="ECO:0000313" key="2">
    <source>
        <dbReference type="Proteomes" id="UP001240447"/>
    </source>
</evidence>
<comment type="caution">
    <text evidence="1">The sequence shown here is derived from an EMBL/GenBank/DDBJ whole genome shotgun (WGS) entry which is preliminary data.</text>
</comment>